<dbReference type="GO" id="GO:0003677">
    <property type="term" value="F:DNA binding"/>
    <property type="evidence" value="ECO:0007669"/>
    <property type="project" value="UniProtKB-KW"/>
</dbReference>
<dbReference type="InterPro" id="IPR036390">
    <property type="entry name" value="WH_DNA-bd_sf"/>
</dbReference>
<evidence type="ECO:0000259" key="4">
    <source>
        <dbReference type="PROSITE" id="PS50987"/>
    </source>
</evidence>
<evidence type="ECO:0000313" key="5">
    <source>
        <dbReference type="EMBL" id="OGZ74035.1"/>
    </source>
</evidence>
<gene>
    <name evidence="5" type="ORF">A2908_02140</name>
</gene>
<reference evidence="5 6" key="1">
    <citation type="journal article" date="2016" name="Nat. Commun.">
        <title>Thousands of microbial genomes shed light on interconnected biogeochemical processes in an aquifer system.</title>
        <authorList>
            <person name="Anantharaman K."/>
            <person name="Brown C.T."/>
            <person name="Hug L.A."/>
            <person name="Sharon I."/>
            <person name="Castelle C.J."/>
            <person name="Probst A.J."/>
            <person name="Thomas B.C."/>
            <person name="Singh A."/>
            <person name="Wilkins M.J."/>
            <person name="Karaoz U."/>
            <person name="Brodie E.L."/>
            <person name="Williams K.H."/>
            <person name="Hubbard S.S."/>
            <person name="Banfield J.F."/>
        </authorList>
    </citation>
    <scope>NUCLEOTIDE SEQUENCE [LARGE SCALE GENOMIC DNA]</scope>
</reference>
<dbReference type="InterPro" id="IPR001845">
    <property type="entry name" value="HTH_ArsR_DNA-bd_dom"/>
</dbReference>
<dbReference type="STRING" id="1802214.A2908_02140"/>
<evidence type="ECO:0000313" key="6">
    <source>
        <dbReference type="Proteomes" id="UP000176774"/>
    </source>
</evidence>
<dbReference type="InterPro" id="IPR011991">
    <property type="entry name" value="ArsR-like_HTH"/>
</dbReference>
<dbReference type="PANTHER" id="PTHR33154">
    <property type="entry name" value="TRANSCRIPTIONAL REGULATOR, ARSR FAMILY"/>
    <property type="match status" value="1"/>
</dbReference>
<dbReference type="Pfam" id="PF01022">
    <property type="entry name" value="HTH_5"/>
    <property type="match status" value="1"/>
</dbReference>
<dbReference type="InterPro" id="IPR036388">
    <property type="entry name" value="WH-like_DNA-bd_sf"/>
</dbReference>
<protein>
    <recommendedName>
        <fullName evidence="4">HTH arsR-type domain-containing protein</fullName>
    </recommendedName>
</protein>
<dbReference type="PROSITE" id="PS50987">
    <property type="entry name" value="HTH_ARSR_2"/>
    <property type="match status" value="1"/>
</dbReference>
<keyword evidence="3" id="KW-0804">Transcription</keyword>
<proteinExistence type="predicted"/>
<dbReference type="GO" id="GO:0003700">
    <property type="term" value="F:DNA-binding transcription factor activity"/>
    <property type="evidence" value="ECO:0007669"/>
    <property type="project" value="InterPro"/>
</dbReference>
<dbReference type="InterPro" id="IPR051081">
    <property type="entry name" value="HTH_MetalResp_TranReg"/>
</dbReference>
<dbReference type="SUPFAM" id="SSF46785">
    <property type="entry name" value="Winged helix' DNA-binding domain"/>
    <property type="match status" value="1"/>
</dbReference>
<evidence type="ECO:0000256" key="2">
    <source>
        <dbReference type="ARBA" id="ARBA00023125"/>
    </source>
</evidence>
<sequence>MNDENLVKIFKAVSNERRFLILKHLFRSKELTVGQISELIHLSFKSTSRHLAVLLNAKLVNVKQLDLNRFYSINNLYFPKEFIIFFTKP</sequence>
<dbReference type="AlphaFoldDB" id="A0A1G2IGX9"/>
<evidence type="ECO:0000256" key="3">
    <source>
        <dbReference type="ARBA" id="ARBA00023163"/>
    </source>
</evidence>
<dbReference type="PANTHER" id="PTHR33154:SF36">
    <property type="entry name" value="TRANSCRIPTIONAL REGULATOR"/>
    <property type="match status" value="1"/>
</dbReference>
<dbReference type="CDD" id="cd00090">
    <property type="entry name" value="HTH_ARSR"/>
    <property type="match status" value="1"/>
</dbReference>
<keyword evidence="1" id="KW-0805">Transcription regulation</keyword>
<comment type="caution">
    <text evidence="5">The sequence shown here is derived from an EMBL/GenBank/DDBJ whole genome shotgun (WGS) entry which is preliminary data.</text>
</comment>
<evidence type="ECO:0000256" key="1">
    <source>
        <dbReference type="ARBA" id="ARBA00023015"/>
    </source>
</evidence>
<organism evidence="5 6">
    <name type="scientific">Candidatus Staskawiczbacteria bacterium RIFCSPLOWO2_01_FULL_38_12b</name>
    <dbReference type="NCBI Taxonomy" id="1802214"/>
    <lineage>
        <taxon>Bacteria</taxon>
        <taxon>Candidatus Staskawicziibacteriota</taxon>
    </lineage>
</organism>
<dbReference type="Proteomes" id="UP000176774">
    <property type="component" value="Unassembled WGS sequence"/>
</dbReference>
<feature type="domain" description="HTH arsR-type" evidence="4">
    <location>
        <begin position="1"/>
        <end position="89"/>
    </location>
</feature>
<dbReference type="Gene3D" id="1.10.10.10">
    <property type="entry name" value="Winged helix-like DNA-binding domain superfamily/Winged helix DNA-binding domain"/>
    <property type="match status" value="1"/>
</dbReference>
<accession>A0A1G2IGX9</accession>
<dbReference type="EMBL" id="MHPA01000003">
    <property type="protein sequence ID" value="OGZ74035.1"/>
    <property type="molecule type" value="Genomic_DNA"/>
</dbReference>
<name>A0A1G2IGX9_9BACT</name>
<keyword evidence="2" id="KW-0238">DNA-binding</keyword>
<dbReference type="SMART" id="SM00418">
    <property type="entry name" value="HTH_ARSR"/>
    <property type="match status" value="1"/>
</dbReference>